<keyword evidence="7 10" id="KW-0653">Protein transport</keyword>
<keyword evidence="9" id="KW-0472">Membrane</keyword>
<dbReference type="GO" id="GO:0015628">
    <property type="term" value="P:protein secretion by the type II secretion system"/>
    <property type="evidence" value="ECO:0007669"/>
    <property type="project" value="InterPro"/>
</dbReference>
<keyword evidence="4" id="KW-1003">Cell membrane</keyword>
<evidence type="ECO:0000256" key="10">
    <source>
        <dbReference type="PIRNR" id="PIRNR015761"/>
    </source>
</evidence>
<evidence type="ECO:0000259" key="12">
    <source>
        <dbReference type="Pfam" id="PF12693"/>
    </source>
</evidence>
<evidence type="ECO:0000313" key="14">
    <source>
        <dbReference type="Proteomes" id="UP000031623"/>
    </source>
</evidence>
<dbReference type="Pfam" id="PF05134">
    <property type="entry name" value="T2SSL"/>
    <property type="match status" value="1"/>
</dbReference>
<dbReference type="CDD" id="cd24017">
    <property type="entry name" value="ASKHA_T2SSL_N"/>
    <property type="match status" value="1"/>
</dbReference>
<feature type="domain" description="GspL periplasmic" evidence="12">
    <location>
        <begin position="251"/>
        <end position="406"/>
    </location>
</feature>
<feature type="domain" description="GspL cytoplasmic actin-ATPase-like" evidence="11">
    <location>
        <begin position="6"/>
        <end position="243"/>
    </location>
</feature>
<keyword evidence="14" id="KW-1185">Reference proteome</keyword>
<evidence type="ECO:0000256" key="6">
    <source>
        <dbReference type="ARBA" id="ARBA00022692"/>
    </source>
</evidence>
<dbReference type="Proteomes" id="UP000031623">
    <property type="component" value="Chromosome"/>
</dbReference>
<gene>
    <name evidence="13" type="ORF">THII_2716</name>
</gene>
<comment type="similarity">
    <text evidence="2 10">Belongs to the GSP L family.</text>
</comment>
<evidence type="ECO:0000259" key="11">
    <source>
        <dbReference type="Pfam" id="PF05134"/>
    </source>
</evidence>
<reference evidence="13 14" key="1">
    <citation type="journal article" date="2014" name="ISME J.">
        <title>Ecophysiology of Thioploca ingrica as revealed by the complete genome sequence supplemented with proteomic evidence.</title>
        <authorList>
            <person name="Kojima H."/>
            <person name="Ogura Y."/>
            <person name="Yamamoto N."/>
            <person name="Togashi T."/>
            <person name="Mori H."/>
            <person name="Watanabe T."/>
            <person name="Nemoto F."/>
            <person name="Kurokawa K."/>
            <person name="Hayashi T."/>
            <person name="Fukui M."/>
        </authorList>
    </citation>
    <scope>NUCLEOTIDE SEQUENCE [LARGE SCALE GENOMIC DNA]</scope>
</reference>
<evidence type="ECO:0000256" key="4">
    <source>
        <dbReference type="ARBA" id="ARBA00022475"/>
    </source>
</evidence>
<dbReference type="InterPro" id="IPR025691">
    <property type="entry name" value="GspL_pp_dom"/>
</dbReference>
<sequence>MPHSVLIRLSHQPDDPISWASFDYHGALLESEVQTSFSTIPTINRSVVVLIPSTDIVLTSVDIPSKQWQRVVQAVPYALEEQLAEDIDNLHFALGKRDAMGNIAVAIIAHKQMGTYLQQLTTVNLTPTVLIPDILAVPQPEQGWGILPIDNIVLVRTGAQAGFAIEPPCLKTALSMALLEHKTDLPQQLVIFTDTHTPSLLPDLQELEIPIIEEVHETNRFAWLVQGIARNNWLNLLQGVYRPHNKIVNLWRPWRLTAMLLILLGGLHIAKQILAYQQLVQQRQILTAQIEKIYRETFPQAHKVVNPRVQMEQQLQQLRTQHNPQTSTDHFLYWLNQLSTPLQHTPGFNLKQIDYQPGQFDLYLEIDNLQALEHLKQRLSRLGFTAEIQSATSRSQVVESRLRITRSPR</sequence>
<organism evidence="13 14">
    <name type="scientific">Thioploca ingrica</name>
    <dbReference type="NCBI Taxonomy" id="40754"/>
    <lineage>
        <taxon>Bacteria</taxon>
        <taxon>Pseudomonadati</taxon>
        <taxon>Pseudomonadota</taxon>
        <taxon>Gammaproteobacteria</taxon>
        <taxon>Thiotrichales</taxon>
        <taxon>Thiotrichaceae</taxon>
        <taxon>Thioploca</taxon>
    </lineage>
</organism>
<evidence type="ECO:0000256" key="2">
    <source>
        <dbReference type="ARBA" id="ARBA00005318"/>
    </source>
</evidence>
<evidence type="ECO:0000256" key="5">
    <source>
        <dbReference type="ARBA" id="ARBA00022519"/>
    </source>
</evidence>
<dbReference type="Gene3D" id="3.30.1360.100">
    <property type="entry name" value="General secretion pathway protein M, EpsM"/>
    <property type="match status" value="1"/>
</dbReference>
<keyword evidence="6" id="KW-0812">Transmembrane</keyword>
<keyword evidence="5" id="KW-0997">Cell inner membrane</keyword>
<evidence type="ECO:0000313" key="13">
    <source>
        <dbReference type="EMBL" id="BAP57013.1"/>
    </source>
</evidence>
<proteinExistence type="inferred from homology"/>
<comment type="function">
    <text evidence="10">Inner membrane component of the type II secretion system required for the energy-dependent secretion of extracellular factors such as proteases and toxins from the periplasm.</text>
</comment>
<dbReference type="EMBL" id="AP014633">
    <property type="protein sequence ID" value="BAP57013.1"/>
    <property type="molecule type" value="Genomic_DNA"/>
</dbReference>
<dbReference type="Gene3D" id="3.30.420.370">
    <property type="match status" value="1"/>
</dbReference>
<dbReference type="Pfam" id="PF12693">
    <property type="entry name" value="GspL_C"/>
    <property type="match status" value="1"/>
</dbReference>
<dbReference type="KEGG" id="tig:THII_2716"/>
<dbReference type="SUPFAM" id="SSF53067">
    <property type="entry name" value="Actin-like ATPase domain"/>
    <property type="match status" value="2"/>
</dbReference>
<dbReference type="Gene3D" id="3.30.420.380">
    <property type="match status" value="1"/>
</dbReference>
<dbReference type="STRING" id="40754.THII_2716"/>
<evidence type="ECO:0000256" key="7">
    <source>
        <dbReference type="ARBA" id="ARBA00022927"/>
    </source>
</evidence>
<dbReference type="GO" id="GO:0009276">
    <property type="term" value="C:Gram-negative-bacterium-type cell wall"/>
    <property type="evidence" value="ECO:0007669"/>
    <property type="project" value="InterPro"/>
</dbReference>
<protein>
    <recommendedName>
        <fullName evidence="10">Type II secretion system protein L</fullName>
        <shortName evidence="10">T2SS protein L</shortName>
    </recommendedName>
</protein>
<dbReference type="GO" id="GO:0015627">
    <property type="term" value="C:type II protein secretion system complex"/>
    <property type="evidence" value="ECO:0007669"/>
    <property type="project" value="InterPro"/>
</dbReference>
<evidence type="ECO:0000256" key="9">
    <source>
        <dbReference type="ARBA" id="ARBA00023136"/>
    </source>
</evidence>
<dbReference type="InterPro" id="IPR024230">
    <property type="entry name" value="GspL_cyto_dom"/>
</dbReference>
<comment type="subcellular location">
    <subcellularLocation>
        <location evidence="1">Cell inner membrane</location>
        <topology evidence="1">Single-pass membrane protein</topology>
    </subcellularLocation>
</comment>
<dbReference type="HOGENOM" id="CLU_041016_2_1_6"/>
<dbReference type="AlphaFoldDB" id="A0A090AFT6"/>
<dbReference type="InterPro" id="IPR007812">
    <property type="entry name" value="T2SS_protein-GspL"/>
</dbReference>
<dbReference type="OrthoDB" id="7011844at2"/>
<keyword evidence="8" id="KW-1133">Transmembrane helix</keyword>
<evidence type="ECO:0000256" key="3">
    <source>
        <dbReference type="ARBA" id="ARBA00022448"/>
    </source>
</evidence>
<evidence type="ECO:0000256" key="8">
    <source>
        <dbReference type="ARBA" id="ARBA00022989"/>
    </source>
</evidence>
<keyword evidence="3 10" id="KW-0813">Transport</keyword>
<dbReference type="InterPro" id="IPR043129">
    <property type="entry name" value="ATPase_NBD"/>
</dbReference>
<dbReference type="PIRSF" id="PIRSF015761">
    <property type="entry name" value="Protein_L"/>
    <property type="match status" value="1"/>
</dbReference>
<accession>A0A090AFT6</accession>
<evidence type="ECO:0000256" key="1">
    <source>
        <dbReference type="ARBA" id="ARBA00004377"/>
    </source>
</evidence>
<dbReference type="GO" id="GO:0005886">
    <property type="term" value="C:plasma membrane"/>
    <property type="evidence" value="ECO:0007669"/>
    <property type="project" value="UniProtKB-SubCell"/>
</dbReference>
<name>A0A090AFT6_9GAMM</name>
<dbReference type="NCBIfam" id="TIGR01709">
    <property type="entry name" value="typeII_sec_gspL"/>
    <property type="match status" value="1"/>
</dbReference>